<organism evidence="4 5">
    <name type="scientific">Acrobeloides nanus</name>
    <dbReference type="NCBI Taxonomy" id="290746"/>
    <lineage>
        <taxon>Eukaryota</taxon>
        <taxon>Metazoa</taxon>
        <taxon>Ecdysozoa</taxon>
        <taxon>Nematoda</taxon>
        <taxon>Chromadorea</taxon>
        <taxon>Rhabditida</taxon>
        <taxon>Tylenchina</taxon>
        <taxon>Cephalobomorpha</taxon>
        <taxon>Cephaloboidea</taxon>
        <taxon>Cephalobidae</taxon>
        <taxon>Acrobeloides</taxon>
    </lineage>
</organism>
<dbReference type="PANTHER" id="PTHR43656:SF5">
    <property type="entry name" value="NADH:FLAVIN OXIDOREDUCTASE_NADH OXIDASE N-TERMINAL DOMAIN-CONTAINING PROTEIN"/>
    <property type="match status" value="1"/>
</dbReference>
<dbReference type="WBParaSite" id="ACRNAN_scaffold2729.g19051.t1">
    <property type="protein sequence ID" value="ACRNAN_scaffold2729.g19051.t1"/>
    <property type="gene ID" value="ACRNAN_scaffold2729.g19051"/>
</dbReference>
<evidence type="ECO:0000256" key="2">
    <source>
        <dbReference type="ARBA" id="ARBA00023002"/>
    </source>
</evidence>
<evidence type="ECO:0000313" key="4">
    <source>
        <dbReference type="Proteomes" id="UP000887540"/>
    </source>
</evidence>
<sequence length="348" mass="38559">MVKRWPIKEEGDASILNEKIHFPTSQRVAKNRLLKPPMTESMSSWDSNDIKKSGIPTQKAINIYEKWGLGGFGMCITGNIFVDPKHMEVHGNSLIHPSIDTHERKNAFKRCANVLQGGGALAIAQLNHGGRLTPITFNEQPWAPSSIQHQAKINFLGKHGVPKELGKSDIQNEIIPLFVYAAKYCYEAGFNGVQIHAAFGYLLSEFLTTNTNKRTDEYGGTIENRARIIKEIYQAIRSVYGMTDVINSGVADGVGIGRPSMAEPDIATKILTKQVQSVAYNNMEANYIFYSMSSVAQLNQAASTSVEEAHGNLTYGISDYSCPHKAFFFKVTFSLKMIPTMIKKSIFG</sequence>
<dbReference type="GO" id="GO:0016491">
    <property type="term" value="F:oxidoreductase activity"/>
    <property type="evidence" value="ECO:0007669"/>
    <property type="project" value="UniProtKB-KW"/>
</dbReference>
<keyword evidence="1" id="KW-0285">Flavoprotein</keyword>
<protein>
    <submittedName>
        <fullName evidence="5">NADH:flavin oxidoreductase/NADH oxidase N-terminal domain-containing protein</fullName>
    </submittedName>
</protein>
<dbReference type="InterPro" id="IPR013785">
    <property type="entry name" value="Aldolase_TIM"/>
</dbReference>
<dbReference type="InterPro" id="IPR051799">
    <property type="entry name" value="NADH_flavin_oxidoreductase"/>
</dbReference>
<dbReference type="InterPro" id="IPR001155">
    <property type="entry name" value="OxRdtase_FMN_N"/>
</dbReference>
<feature type="domain" description="NADH:flavin oxidoreductase/NADH oxidase N-terminal" evidence="3">
    <location>
        <begin position="30"/>
        <end position="242"/>
    </location>
</feature>
<accession>A0A914DHA4</accession>
<evidence type="ECO:0000313" key="5">
    <source>
        <dbReference type="WBParaSite" id="ACRNAN_scaffold2729.g19051.t1"/>
    </source>
</evidence>
<dbReference type="SUPFAM" id="SSF51395">
    <property type="entry name" value="FMN-linked oxidoreductases"/>
    <property type="match status" value="1"/>
</dbReference>
<name>A0A914DHA4_9BILA</name>
<evidence type="ECO:0000259" key="3">
    <source>
        <dbReference type="Pfam" id="PF00724"/>
    </source>
</evidence>
<dbReference type="GO" id="GO:0010181">
    <property type="term" value="F:FMN binding"/>
    <property type="evidence" value="ECO:0007669"/>
    <property type="project" value="InterPro"/>
</dbReference>
<keyword evidence="2" id="KW-0560">Oxidoreductase</keyword>
<evidence type="ECO:0000256" key="1">
    <source>
        <dbReference type="ARBA" id="ARBA00022630"/>
    </source>
</evidence>
<dbReference type="PANTHER" id="PTHR43656">
    <property type="entry name" value="BINDING OXIDOREDUCTASE, PUTATIVE (AFU_ORTHOLOGUE AFUA_2G08260)-RELATED"/>
    <property type="match status" value="1"/>
</dbReference>
<dbReference type="Gene3D" id="3.20.20.70">
    <property type="entry name" value="Aldolase class I"/>
    <property type="match status" value="2"/>
</dbReference>
<dbReference type="Proteomes" id="UP000887540">
    <property type="component" value="Unplaced"/>
</dbReference>
<reference evidence="5" key="1">
    <citation type="submission" date="2022-11" db="UniProtKB">
        <authorList>
            <consortium name="WormBaseParasite"/>
        </authorList>
    </citation>
    <scope>IDENTIFICATION</scope>
</reference>
<keyword evidence="4" id="KW-1185">Reference proteome</keyword>
<proteinExistence type="predicted"/>
<dbReference type="Pfam" id="PF00724">
    <property type="entry name" value="Oxidored_FMN"/>
    <property type="match status" value="1"/>
</dbReference>
<dbReference type="AlphaFoldDB" id="A0A914DHA4"/>